<comment type="caution">
    <text evidence="3">The sequence shown here is derived from an EMBL/GenBank/DDBJ whole genome shotgun (WGS) entry which is preliminary data.</text>
</comment>
<evidence type="ECO:0000313" key="3">
    <source>
        <dbReference type="EMBL" id="KAL1211120.1"/>
    </source>
</evidence>
<dbReference type="InterPro" id="IPR000215">
    <property type="entry name" value="Serpin_fam"/>
</dbReference>
<dbReference type="PANTHER" id="PTHR11461">
    <property type="entry name" value="SERINE PROTEASE INHIBITOR, SERPIN"/>
    <property type="match status" value="1"/>
</dbReference>
<gene>
    <name evidence="3" type="ORF">V5N11_008579</name>
</gene>
<accession>A0ABD1BFD7</accession>
<dbReference type="AlphaFoldDB" id="A0ABD1BFD7"/>
<evidence type="ECO:0000259" key="2">
    <source>
        <dbReference type="Pfam" id="PF00079"/>
    </source>
</evidence>
<reference evidence="3 4" key="1">
    <citation type="submission" date="2024-04" db="EMBL/GenBank/DDBJ databases">
        <title>Genome assembly C_amara_ONT_v2.</title>
        <authorList>
            <person name="Yant L."/>
            <person name="Moore C."/>
            <person name="Slenker M."/>
        </authorList>
    </citation>
    <scope>NUCLEOTIDE SEQUENCE [LARGE SCALE GENOMIC DNA]</scope>
    <source>
        <tissue evidence="3">Leaf</tissue>
    </source>
</reference>
<proteinExistence type="inferred from homology"/>
<protein>
    <submittedName>
        <fullName evidence="3">Serpin-ZX</fullName>
    </submittedName>
</protein>
<feature type="domain" description="Serpin" evidence="2">
    <location>
        <begin position="52"/>
        <end position="98"/>
    </location>
</feature>
<evidence type="ECO:0000313" key="4">
    <source>
        <dbReference type="Proteomes" id="UP001558713"/>
    </source>
</evidence>
<name>A0ABD1BFD7_CARAN</name>
<dbReference type="Proteomes" id="UP001558713">
    <property type="component" value="Unassembled WGS sequence"/>
</dbReference>
<dbReference type="InterPro" id="IPR042178">
    <property type="entry name" value="Serpin_sf_1"/>
</dbReference>
<dbReference type="Gene3D" id="3.30.497.10">
    <property type="entry name" value="Antithrombin, subunit I, domain 2"/>
    <property type="match status" value="1"/>
</dbReference>
<keyword evidence="4" id="KW-1185">Reference proteome</keyword>
<dbReference type="PANTHER" id="PTHR11461:SF296">
    <property type="entry name" value="SERPIN-RELATED"/>
    <property type="match status" value="1"/>
</dbReference>
<comment type="similarity">
    <text evidence="1">Belongs to the serpin family.</text>
</comment>
<dbReference type="Pfam" id="PF00079">
    <property type="entry name" value="Serpin"/>
    <property type="match status" value="1"/>
</dbReference>
<evidence type="ECO:0000256" key="1">
    <source>
        <dbReference type="ARBA" id="ARBA00009500"/>
    </source>
</evidence>
<dbReference type="InterPro" id="IPR023796">
    <property type="entry name" value="Serpin_dom"/>
</dbReference>
<dbReference type="SUPFAM" id="SSF56574">
    <property type="entry name" value="Serpins"/>
    <property type="match status" value="1"/>
</dbReference>
<dbReference type="EMBL" id="JBANAX010000383">
    <property type="protein sequence ID" value="KAL1211120.1"/>
    <property type="molecule type" value="Genomic_DNA"/>
</dbReference>
<dbReference type="InterPro" id="IPR036186">
    <property type="entry name" value="Serpin_sf"/>
</dbReference>
<sequence length="105" mass="11660">MLERLASSRGFLNGGGDIPSHWADIKEVKIPRFKFAFDFEASKAIKGLGLELSSETIVHKSCIEVDEVGSKAAAVIRCGSCGPPENKYDFVADHPFFLPRQRRHK</sequence>
<organism evidence="3 4">
    <name type="scientific">Cardamine amara subsp. amara</name>
    <dbReference type="NCBI Taxonomy" id="228776"/>
    <lineage>
        <taxon>Eukaryota</taxon>
        <taxon>Viridiplantae</taxon>
        <taxon>Streptophyta</taxon>
        <taxon>Embryophyta</taxon>
        <taxon>Tracheophyta</taxon>
        <taxon>Spermatophyta</taxon>
        <taxon>Magnoliopsida</taxon>
        <taxon>eudicotyledons</taxon>
        <taxon>Gunneridae</taxon>
        <taxon>Pentapetalae</taxon>
        <taxon>rosids</taxon>
        <taxon>malvids</taxon>
        <taxon>Brassicales</taxon>
        <taxon>Brassicaceae</taxon>
        <taxon>Cardamineae</taxon>
        <taxon>Cardamine</taxon>
    </lineage>
</organism>